<dbReference type="EMBL" id="CADCTC010000240">
    <property type="protein sequence ID" value="CAA9289281.1"/>
    <property type="molecule type" value="Genomic_DNA"/>
</dbReference>
<feature type="non-terminal residue" evidence="1">
    <location>
        <position position="1"/>
    </location>
</feature>
<feature type="non-terminal residue" evidence="1">
    <location>
        <position position="38"/>
    </location>
</feature>
<sequence length="38" mass="4376">WPSWRVPGAGWKSTPLLRCGCSASMRRTCGSRERRVQR</sequence>
<dbReference type="AlphaFoldDB" id="A0A6J4JWL2"/>
<accession>A0A6J4JWL2</accession>
<reference evidence="1" key="1">
    <citation type="submission" date="2020-02" db="EMBL/GenBank/DDBJ databases">
        <authorList>
            <person name="Meier V. D."/>
        </authorList>
    </citation>
    <scope>NUCLEOTIDE SEQUENCE</scope>
    <source>
        <strain evidence="1">AVDCRST_MAG77</strain>
    </source>
</reference>
<protein>
    <submittedName>
        <fullName evidence="1">Uncharacterized protein</fullName>
    </submittedName>
</protein>
<gene>
    <name evidence="1" type="ORF">AVDCRST_MAG77-4522</name>
</gene>
<proteinExistence type="predicted"/>
<evidence type="ECO:0000313" key="1">
    <source>
        <dbReference type="EMBL" id="CAA9289281.1"/>
    </source>
</evidence>
<name>A0A6J4JWL2_9CHLR</name>
<organism evidence="1">
    <name type="scientific">uncultured Chloroflexota bacterium</name>
    <dbReference type="NCBI Taxonomy" id="166587"/>
    <lineage>
        <taxon>Bacteria</taxon>
        <taxon>Bacillati</taxon>
        <taxon>Chloroflexota</taxon>
        <taxon>environmental samples</taxon>
    </lineage>
</organism>